<comment type="caution">
    <text evidence="3">The sequence shown here is derived from an EMBL/GenBank/DDBJ whole genome shotgun (WGS) entry which is preliminary data.</text>
</comment>
<gene>
    <name evidence="3" type="ORF">H9726_00185</name>
</gene>
<proteinExistence type="predicted"/>
<organism evidence="3 4">
    <name type="scientific">Candidatus Borkfalkia avicola</name>
    <dbReference type="NCBI Taxonomy" id="2838503"/>
    <lineage>
        <taxon>Bacteria</taxon>
        <taxon>Bacillati</taxon>
        <taxon>Bacillota</taxon>
        <taxon>Clostridia</taxon>
        <taxon>Christensenellales</taxon>
        <taxon>Christensenellaceae</taxon>
        <taxon>Candidatus Borkfalkia</taxon>
    </lineage>
</organism>
<protein>
    <submittedName>
        <fullName evidence="3">PRC-barrel domain-containing protein</fullName>
    </submittedName>
</protein>
<dbReference type="InterPro" id="IPR027275">
    <property type="entry name" value="PRC-brl_dom"/>
</dbReference>
<dbReference type="InterPro" id="IPR011033">
    <property type="entry name" value="PRC_barrel-like_sf"/>
</dbReference>
<dbReference type="Pfam" id="PF05239">
    <property type="entry name" value="PRC"/>
    <property type="match status" value="1"/>
</dbReference>
<sequence>MQEYASDFIGKPLFTRGGERAGYVKNVQTDARLSALRNLECCDDEEEEFILPLSALAQAGKDALIVRSLTAQPCKNCRPAPFGAQVYGEDGALLGTASDFLREGKTLTGILLSDGSTLPADRLAGVRDAAMVSLSSPARRVPRPKKSKTAKEEGDAAVKASPDEGGTAMRAAQSVAETKQERPQPPVRRAAGTRAGSALLTGKILPADLTDVRGNLLAAAGTVVTAEVISRAMAHGKLFALTLLCCGNGYGR</sequence>
<feature type="region of interest" description="Disordered" evidence="1">
    <location>
        <begin position="135"/>
        <end position="194"/>
    </location>
</feature>
<evidence type="ECO:0000313" key="3">
    <source>
        <dbReference type="EMBL" id="HIZ08879.1"/>
    </source>
</evidence>
<dbReference type="AlphaFoldDB" id="A0A9D2D5I4"/>
<evidence type="ECO:0000259" key="2">
    <source>
        <dbReference type="Pfam" id="PF05239"/>
    </source>
</evidence>
<evidence type="ECO:0000313" key="4">
    <source>
        <dbReference type="Proteomes" id="UP000824025"/>
    </source>
</evidence>
<reference evidence="3" key="2">
    <citation type="submission" date="2021-04" db="EMBL/GenBank/DDBJ databases">
        <authorList>
            <person name="Gilroy R."/>
        </authorList>
    </citation>
    <scope>NUCLEOTIDE SEQUENCE</scope>
    <source>
        <strain evidence="3">CHK192-19661</strain>
    </source>
</reference>
<dbReference type="SUPFAM" id="SSF50346">
    <property type="entry name" value="PRC-barrel domain"/>
    <property type="match status" value="1"/>
</dbReference>
<accession>A0A9D2D5I4</accession>
<feature type="domain" description="PRC-barrel" evidence="2">
    <location>
        <begin position="3"/>
        <end position="70"/>
    </location>
</feature>
<reference evidence="3" key="1">
    <citation type="journal article" date="2021" name="PeerJ">
        <title>Extensive microbial diversity within the chicken gut microbiome revealed by metagenomics and culture.</title>
        <authorList>
            <person name="Gilroy R."/>
            <person name="Ravi A."/>
            <person name="Getino M."/>
            <person name="Pursley I."/>
            <person name="Horton D.L."/>
            <person name="Alikhan N.F."/>
            <person name="Baker D."/>
            <person name="Gharbi K."/>
            <person name="Hall N."/>
            <person name="Watson M."/>
            <person name="Adriaenssens E.M."/>
            <person name="Foster-Nyarko E."/>
            <person name="Jarju S."/>
            <person name="Secka A."/>
            <person name="Antonio M."/>
            <person name="Oren A."/>
            <person name="Chaudhuri R.R."/>
            <person name="La Ragione R."/>
            <person name="Hildebrand F."/>
            <person name="Pallen M.J."/>
        </authorList>
    </citation>
    <scope>NUCLEOTIDE SEQUENCE</scope>
    <source>
        <strain evidence="3">CHK192-19661</strain>
    </source>
</reference>
<name>A0A9D2D5I4_9FIRM</name>
<evidence type="ECO:0000256" key="1">
    <source>
        <dbReference type="SAM" id="MobiDB-lite"/>
    </source>
</evidence>
<dbReference type="Proteomes" id="UP000824025">
    <property type="component" value="Unassembled WGS sequence"/>
</dbReference>
<dbReference type="EMBL" id="DXCF01000002">
    <property type="protein sequence ID" value="HIZ08879.1"/>
    <property type="molecule type" value="Genomic_DNA"/>
</dbReference>